<dbReference type="InterPro" id="IPR039726">
    <property type="entry name" value="Prp40-like"/>
</dbReference>
<dbReference type="GO" id="GO:0005685">
    <property type="term" value="C:U1 snRNP"/>
    <property type="evidence" value="ECO:0007669"/>
    <property type="project" value="TreeGrafter"/>
</dbReference>
<dbReference type="PANTHER" id="PTHR11864">
    <property type="entry name" value="PRE-MRNA-PROCESSING PROTEIN PRP40"/>
    <property type="match status" value="1"/>
</dbReference>
<feature type="domain" description="WW" evidence="7">
    <location>
        <begin position="1"/>
        <end position="31"/>
    </location>
</feature>
<dbReference type="Proteomes" id="UP000310066">
    <property type="component" value="Unassembled WGS sequence"/>
</dbReference>
<feature type="domain" description="FF" evidence="8">
    <location>
        <begin position="161"/>
        <end position="218"/>
    </location>
</feature>
<evidence type="ECO:0008006" key="11">
    <source>
        <dbReference type="Google" id="ProtNLM"/>
    </source>
</evidence>
<organism evidence="9 10">
    <name type="scientific">Friedmanniomyces endolithicus</name>
    <dbReference type="NCBI Taxonomy" id="329885"/>
    <lineage>
        <taxon>Eukaryota</taxon>
        <taxon>Fungi</taxon>
        <taxon>Dikarya</taxon>
        <taxon>Ascomycota</taxon>
        <taxon>Pezizomycotina</taxon>
        <taxon>Dothideomycetes</taxon>
        <taxon>Dothideomycetidae</taxon>
        <taxon>Mycosphaerellales</taxon>
        <taxon>Teratosphaeriaceae</taxon>
        <taxon>Friedmanniomyces</taxon>
    </lineage>
</organism>
<feature type="domain" description="FF" evidence="8">
    <location>
        <begin position="377"/>
        <end position="438"/>
    </location>
</feature>
<dbReference type="InterPro" id="IPR036020">
    <property type="entry name" value="WW_dom_sf"/>
</dbReference>
<dbReference type="STRING" id="329885.A0A4U0UTI6"/>
<dbReference type="Pfam" id="PF01846">
    <property type="entry name" value="FF"/>
    <property type="match status" value="3"/>
</dbReference>
<dbReference type="PANTHER" id="PTHR11864:SF0">
    <property type="entry name" value="PRP40 PRE-MRNA PROCESSING FACTOR 40 HOMOLOG A (YEAST)"/>
    <property type="match status" value="1"/>
</dbReference>
<evidence type="ECO:0000256" key="3">
    <source>
        <dbReference type="ARBA" id="ARBA00022737"/>
    </source>
</evidence>
<dbReference type="Pfam" id="PF25432">
    <property type="entry name" value="FF_PRPF40A"/>
    <property type="match status" value="1"/>
</dbReference>
<reference evidence="9 10" key="1">
    <citation type="submission" date="2017-03" db="EMBL/GenBank/DDBJ databases">
        <title>Genomes of endolithic fungi from Antarctica.</title>
        <authorList>
            <person name="Coleine C."/>
            <person name="Masonjones S."/>
            <person name="Stajich J.E."/>
        </authorList>
    </citation>
    <scope>NUCLEOTIDE SEQUENCE [LARGE SCALE GENOMIC DNA]</scope>
    <source>
        <strain evidence="9 10">CCFEE 5311</strain>
    </source>
</reference>
<comment type="subcellular location">
    <subcellularLocation>
        <location evidence="1">Nucleus</location>
    </subcellularLocation>
</comment>
<dbReference type="CDD" id="cd00201">
    <property type="entry name" value="WW"/>
    <property type="match status" value="2"/>
</dbReference>
<sequence length="771" mass="90842">MSGWKEAKAADGRSYYFHAETKETTWVKPDDYEAVPVAADPAAVDAAWKETRTAEGKPYYYNSITKATVWDAPEAFVRHQQQNVPPEAAFVAGGGAGYGGARDEYPSRERRMERRGDREHLPQKPSFDGGRGGDGGKPWERRQDNAGFRGPMPEKTDEPEYATLEQAEEAFFAMLKKHSITPDSSWEDALRLVIRDREYRSLKDPKERRQAFEKYCVEVRAQERGKEKERREKLREEFRKMLGTHDDIKHYTRWTTARPLIEREAVFKQAGDEDERHHMFDEYVVELKRRHAEEDLESHKMAMHEMSDLLKTVVIEPDTTWVDAQKAITENERFTSEDIFRTLHMVDILTAFESHIKGLDYERNDAKQKEKRLHTRRERQARDAFRQLLAQMLQEGKIKAGTKWQDFHPLIASDERYTRLIGTPGSSALDLFWDVVEDEERKLRSDRNHALDVLEDQRYEMTVQTTVDDFTGVMQSDPRTARFSPELLQMIYDRLMEKIWKRAEEEKLNLERSQRKAIDALRSVIKHLDPPVRTSDTYEDLVPRLATYEEFRILDDDEARRSAFEKHMRRLKEKEADDLERERSRRDRDRDHRSSNGAARRERGEVDRDRRHRTRTPEVDAYEADRRKAQAVRERLFRKPSFGITPPPRERERERERRDDRYPADERRRNERAESIYDRERREREMERERNYISRADPRDKGRTLDYGDEETAGAGSRPGSVRKRRESDGSAVANQTKRPRRTRTPEPEGVLKEEPPALQSGSEEGEIEEV</sequence>
<dbReference type="EMBL" id="NAJP01000040">
    <property type="protein sequence ID" value="TKA39287.1"/>
    <property type="molecule type" value="Genomic_DNA"/>
</dbReference>
<feature type="compositionally biased region" description="Basic and acidic residues" evidence="6">
    <location>
        <begin position="569"/>
        <end position="637"/>
    </location>
</feature>
<feature type="compositionally biased region" description="Basic and acidic residues" evidence="6">
    <location>
        <begin position="744"/>
        <end position="756"/>
    </location>
</feature>
<evidence type="ECO:0000313" key="10">
    <source>
        <dbReference type="Proteomes" id="UP000310066"/>
    </source>
</evidence>
<evidence type="ECO:0000259" key="7">
    <source>
        <dbReference type="PROSITE" id="PS50020"/>
    </source>
</evidence>
<dbReference type="Pfam" id="PF00397">
    <property type="entry name" value="WW"/>
    <property type="match status" value="2"/>
</dbReference>
<dbReference type="SMART" id="SM00456">
    <property type="entry name" value="WW"/>
    <property type="match status" value="2"/>
</dbReference>
<dbReference type="SUPFAM" id="SSF81698">
    <property type="entry name" value="FF domain"/>
    <property type="match status" value="5"/>
</dbReference>
<feature type="compositionally biased region" description="Basic and acidic residues" evidence="6">
    <location>
        <begin position="681"/>
        <end position="706"/>
    </location>
</feature>
<gene>
    <name evidence="9" type="ORF">B0A54_08596</name>
</gene>
<dbReference type="GO" id="GO:0071004">
    <property type="term" value="C:U2-type prespliceosome"/>
    <property type="evidence" value="ECO:0007669"/>
    <property type="project" value="TreeGrafter"/>
</dbReference>
<comment type="caution">
    <text evidence="9">The sequence shown here is derived from an EMBL/GenBank/DDBJ whole genome shotgun (WGS) entry which is preliminary data.</text>
</comment>
<keyword evidence="2" id="KW-0507">mRNA processing</keyword>
<feature type="region of interest" description="Disordered" evidence="6">
    <location>
        <begin position="569"/>
        <end position="669"/>
    </location>
</feature>
<dbReference type="InterPro" id="IPR036517">
    <property type="entry name" value="FF_domain_sf"/>
</dbReference>
<dbReference type="GO" id="GO:0045292">
    <property type="term" value="P:mRNA cis splicing, via spliceosome"/>
    <property type="evidence" value="ECO:0007669"/>
    <property type="project" value="InterPro"/>
</dbReference>
<protein>
    <recommendedName>
        <fullName evidence="11">Pre-mRNA-processing protein prp40</fullName>
    </recommendedName>
</protein>
<feature type="compositionally biased region" description="Basic and acidic residues" evidence="6">
    <location>
        <begin position="101"/>
        <end position="122"/>
    </location>
</feature>
<evidence type="ECO:0000256" key="6">
    <source>
        <dbReference type="SAM" id="MobiDB-lite"/>
    </source>
</evidence>
<dbReference type="AlphaFoldDB" id="A0A4U0UTI6"/>
<feature type="region of interest" description="Disordered" evidence="6">
    <location>
        <begin position="681"/>
        <end position="771"/>
    </location>
</feature>
<proteinExistence type="predicted"/>
<dbReference type="GO" id="GO:0003723">
    <property type="term" value="F:RNA binding"/>
    <property type="evidence" value="ECO:0007669"/>
    <property type="project" value="TreeGrafter"/>
</dbReference>
<feature type="domain" description="WW" evidence="7">
    <location>
        <begin position="42"/>
        <end position="75"/>
    </location>
</feature>
<dbReference type="InterPro" id="IPR001202">
    <property type="entry name" value="WW_dom"/>
</dbReference>
<evidence type="ECO:0000313" key="9">
    <source>
        <dbReference type="EMBL" id="TKA39287.1"/>
    </source>
</evidence>
<dbReference type="PROSITE" id="PS51676">
    <property type="entry name" value="FF"/>
    <property type="match status" value="2"/>
</dbReference>
<evidence type="ECO:0000259" key="8">
    <source>
        <dbReference type="PROSITE" id="PS51676"/>
    </source>
</evidence>
<dbReference type="SUPFAM" id="SSF51045">
    <property type="entry name" value="WW domain"/>
    <property type="match status" value="2"/>
</dbReference>
<feature type="region of interest" description="Disordered" evidence="6">
    <location>
        <begin position="89"/>
        <end position="159"/>
    </location>
</feature>
<keyword evidence="5" id="KW-0539">Nucleus</keyword>
<dbReference type="Gene3D" id="1.10.10.440">
    <property type="entry name" value="FF domain"/>
    <property type="match status" value="5"/>
</dbReference>
<name>A0A4U0UTI6_9PEZI</name>
<dbReference type="FunFam" id="1.10.10.440:FF:000013">
    <property type="entry name" value="pre-mRNA-processing protein 40A isoform X1"/>
    <property type="match status" value="1"/>
</dbReference>
<dbReference type="InterPro" id="IPR002713">
    <property type="entry name" value="FF_domain"/>
</dbReference>
<feature type="compositionally biased region" description="Basic and acidic residues" evidence="6">
    <location>
        <begin position="648"/>
        <end position="669"/>
    </location>
</feature>
<accession>A0A4U0UTI6</accession>
<evidence type="ECO:0000256" key="1">
    <source>
        <dbReference type="ARBA" id="ARBA00004123"/>
    </source>
</evidence>
<evidence type="ECO:0000256" key="2">
    <source>
        <dbReference type="ARBA" id="ARBA00022664"/>
    </source>
</evidence>
<keyword evidence="3" id="KW-0677">Repeat</keyword>
<evidence type="ECO:0000256" key="4">
    <source>
        <dbReference type="ARBA" id="ARBA00023187"/>
    </source>
</evidence>
<dbReference type="PROSITE" id="PS01159">
    <property type="entry name" value="WW_DOMAIN_1"/>
    <property type="match status" value="1"/>
</dbReference>
<dbReference type="OrthoDB" id="187617at2759"/>
<keyword evidence="4" id="KW-0508">mRNA splicing</keyword>
<dbReference type="PROSITE" id="PS50020">
    <property type="entry name" value="WW_DOMAIN_2"/>
    <property type="match status" value="2"/>
</dbReference>
<evidence type="ECO:0000256" key="5">
    <source>
        <dbReference type="ARBA" id="ARBA00023242"/>
    </source>
</evidence>
<dbReference type="SMART" id="SM00441">
    <property type="entry name" value="FF"/>
    <property type="match status" value="5"/>
</dbReference>
<dbReference type="Gene3D" id="2.20.70.10">
    <property type="match status" value="2"/>
</dbReference>